<keyword evidence="6" id="KW-1185">Reference proteome</keyword>
<protein>
    <submittedName>
        <fullName evidence="5">D-galactarate dehydratase</fullName>
        <ecNumber evidence="5">4.2.1.42</ecNumber>
    </submittedName>
</protein>
<dbReference type="EMBL" id="LS483470">
    <property type="protein sequence ID" value="SQI44153.1"/>
    <property type="molecule type" value="Genomic_DNA"/>
</dbReference>
<dbReference type="RefSeq" id="WP_111741748.1">
    <property type="nucleotide sequence ID" value="NZ_LR698987.1"/>
</dbReference>
<evidence type="ECO:0000313" key="5">
    <source>
        <dbReference type="EMBL" id="SQI44153.1"/>
    </source>
</evidence>
<dbReference type="KEGG" id="lri:NCTC12151_03487"/>
<dbReference type="InterPro" id="IPR007392">
    <property type="entry name" value="GD_AH_second"/>
</dbReference>
<keyword evidence="2 5" id="KW-0456">Lyase</keyword>
<evidence type="ECO:0000313" key="6">
    <source>
        <dbReference type="Proteomes" id="UP000249005"/>
    </source>
</evidence>
<evidence type="ECO:0000259" key="4">
    <source>
        <dbReference type="Pfam" id="PF20629"/>
    </source>
</evidence>
<organism evidence="5 6">
    <name type="scientific">Leminorella richardii</name>
    <dbReference type="NCBI Taxonomy" id="158841"/>
    <lineage>
        <taxon>Bacteria</taxon>
        <taxon>Pseudomonadati</taxon>
        <taxon>Pseudomonadota</taxon>
        <taxon>Gammaproteobacteria</taxon>
        <taxon>Enterobacterales</taxon>
        <taxon>Budviciaceae</taxon>
        <taxon>Leminorella</taxon>
    </lineage>
</organism>
<dbReference type="GO" id="GO:0008867">
    <property type="term" value="F:galactarate dehydratase activity"/>
    <property type="evidence" value="ECO:0007669"/>
    <property type="project" value="UniProtKB-EC"/>
</dbReference>
<dbReference type="Pfam" id="PF04295">
    <property type="entry name" value="GD_AH_second"/>
    <property type="match status" value="1"/>
</dbReference>
<proteinExistence type="inferred from homology"/>
<name>A0A2X4UZ58_9GAMM</name>
<dbReference type="PANTHER" id="PTHR30536:SF5">
    <property type="entry name" value="ALTRONATE DEHYDRATASE"/>
    <property type="match status" value="1"/>
</dbReference>
<evidence type="ECO:0000256" key="2">
    <source>
        <dbReference type="ARBA" id="ARBA00023239"/>
    </source>
</evidence>
<dbReference type="InterPro" id="IPR052172">
    <property type="entry name" value="UxaA_altronate/galactarate_dh"/>
</dbReference>
<feature type="domain" description="D-galactarate/Altronate dehydratase second" evidence="3">
    <location>
        <begin position="8"/>
        <end position="134"/>
    </location>
</feature>
<feature type="domain" description="D-galactarate/Altronate dehydratase C-terminal" evidence="4">
    <location>
        <begin position="145"/>
        <end position="386"/>
    </location>
</feature>
<dbReference type="EC" id="4.2.1.42" evidence="5"/>
<evidence type="ECO:0000259" key="3">
    <source>
        <dbReference type="Pfam" id="PF04295"/>
    </source>
</evidence>
<dbReference type="AlphaFoldDB" id="A0A2X4UZ58"/>
<gene>
    <name evidence="5" type="primary">garD_5</name>
    <name evidence="5" type="ORF">NCTC12151_03487</name>
</gene>
<accession>A0A2X4UZ58</accession>
<reference evidence="5 6" key="1">
    <citation type="submission" date="2018-06" db="EMBL/GenBank/DDBJ databases">
        <authorList>
            <consortium name="Pathogen Informatics"/>
            <person name="Doyle S."/>
        </authorList>
    </citation>
    <scope>NUCLEOTIDE SEQUENCE [LARGE SCALE GENOMIC DNA]</scope>
    <source>
        <strain evidence="5 6">NCTC12151</strain>
    </source>
</reference>
<evidence type="ECO:0000256" key="1">
    <source>
        <dbReference type="ARBA" id="ARBA00010986"/>
    </source>
</evidence>
<dbReference type="GO" id="GO:0019698">
    <property type="term" value="P:D-galacturonate catabolic process"/>
    <property type="evidence" value="ECO:0007669"/>
    <property type="project" value="TreeGrafter"/>
</dbReference>
<dbReference type="OrthoDB" id="9804574at2"/>
<dbReference type="Pfam" id="PF20629">
    <property type="entry name" value="GD_AH_C"/>
    <property type="match status" value="1"/>
</dbReference>
<comment type="similarity">
    <text evidence="1">Belongs to the UxaA family.</text>
</comment>
<dbReference type="PANTHER" id="PTHR30536">
    <property type="entry name" value="ALTRONATE/GALACTARATE DEHYDRATASE"/>
    <property type="match status" value="1"/>
</dbReference>
<dbReference type="InterPro" id="IPR048332">
    <property type="entry name" value="GD_AH_C"/>
</dbReference>
<sequence>MSNDTFPGYRRPDGSVGIRNYVLILPTSVCSNKVAQDISRQVKGSTWVNNNFGCCQIGSDARLTEKTLINVAKNPNVGAIVVVGLGCEGAEPTHIAKEIEKIGKPTSCIVIQHEGGTLNCQAKGISLAREYAQMLSQQKPEVTPVSKLILAMECGGSDTTSGLASNPACGVASDMLIANGGSSILSETTEFIGAEHVIARRAVTPEVGQQLIDLVVACEARAKTLGEDIRGGQPTPGNIEGGLTTIEEKSLGCIHKAGHAPLQGVLQYADTPTRAGLWVMDTPGQDIESMSGMVAGGAQVIIFTTGRGTPSGNPIAPVIKITGNKATFDRMKDNIDIDVSSIMTGEASISQMGEEIYQEVVRVANGKTTKSEDLGHVEFSIYKIAPTF</sequence>
<dbReference type="Proteomes" id="UP000249005">
    <property type="component" value="Chromosome 1"/>
</dbReference>